<dbReference type="PANTHER" id="PTHR32322">
    <property type="entry name" value="INNER MEMBRANE TRANSPORTER"/>
    <property type="match status" value="1"/>
</dbReference>
<dbReference type="RefSeq" id="WP_073112969.1">
    <property type="nucleotide sequence ID" value="NZ_FQZY01000082.1"/>
</dbReference>
<dbReference type="OrthoDB" id="9805239at2"/>
<keyword evidence="5 7" id="KW-1133">Transmembrane helix</keyword>
<comment type="similarity">
    <text evidence="2">Belongs to the EamA transporter family.</text>
</comment>
<keyword evidence="6 7" id="KW-0472">Membrane</keyword>
<feature type="transmembrane region" description="Helical" evidence="7">
    <location>
        <begin position="274"/>
        <end position="290"/>
    </location>
</feature>
<sequence>MTEEKKHIMGHVMACGTQFMWGATFVSTKVLLTHFSPVEVLFMRSILAFAALFAFYPHLLKVKEKKQELYFAGAALCGIVLYFLLENTALTMTYASNVGIIVTCAPFFVAVMVSVFYKSERPDRSFYIGFVIAMIGVIMISRNGQTSLHLNPLGDFLALLAMFSWGIYSVILKKISEWEYPMVAVTRRFYFYGILFLIPIVAMQKKIGSISAFADKSVIFNILFLGVAASAIGFLAWNTSTKWIGAVKTSVYIYVSPIVTVLLSVVILHEKLTAVSVMGAVLILGGLILSQQKSKLNAHFTEERRKFR</sequence>
<evidence type="ECO:0000313" key="10">
    <source>
        <dbReference type="Proteomes" id="UP000184301"/>
    </source>
</evidence>
<feature type="transmembrane region" description="Helical" evidence="7">
    <location>
        <begin position="38"/>
        <end position="56"/>
    </location>
</feature>
<keyword evidence="10" id="KW-1185">Reference proteome</keyword>
<name>A0A1M6V331_9FIRM</name>
<feature type="transmembrane region" description="Helical" evidence="7">
    <location>
        <begin position="12"/>
        <end position="32"/>
    </location>
</feature>
<comment type="subcellular location">
    <subcellularLocation>
        <location evidence="1">Cell membrane</location>
        <topology evidence="1">Multi-pass membrane protein</topology>
    </subcellularLocation>
</comment>
<dbReference type="Pfam" id="PF00892">
    <property type="entry name" value="EamA"/>
    <property type="match status" value="2"/>
</dbReference>
<evidence type="ECO:0000256" key="3">
    <source>
        <dbReference type="ARBA" id="ARBA00022475"/>
    </source>
</evidence>
<feature type="transmembrane region" description="Helical" evidence="7">
    <location>
        <begin position="148"/>
        <end position="168"/>
    </location>
</feature>
<dbReference type="GO" id="GO:0005886">
    <property type="term" value="C:plasma membrane"/>
    <property type="evidence" value="ECO:0007669"/>
    <property type="project" value="UniProtKB-SubCell"/>
</dbReference>
<feature type="transmembrane region" description="Helical" evidence="7">
    <location>
        <begin position="189"/>
        <end position="207"/>
    </location>
</feature>
<evidence type="ECO:0000256" key="2">
    <source>
        <dbReference type="ARBA" id="ARBA00007362"/>
    </source>
</evidence>
<organism evidence="9 10">
    <name type="scientific">Hespellia stercorisuis DSM 15480</name>
    <dbReference type="NCBI Taxonomy" id="1121950"/>
    <lineage>
        <taxon>Bacteria</taxon>
        <taxon>Bacillati</taxon>
        <taxon>Bacillota</taxon>
        <taxon>Clostridia</taxon>
        <taxon>Lachnospirales</taxon>
        <taxon>Lachnospiraceae</taxon>
        <taxon>Hespellia</taxon>
    </lineage>
</organism>
<feature type="transmembrane region" description="Helical" evidence="7">
    <location>
        <begin position="68"/>
        <end position="85"/>
    </location>
</feature>
<dbReference type="AlphaFoldDB" id="A0A1M6V331"/>
<protein>
    <submittedName>
        <fullName evidence="9">Permease of the drug/metabolite transporter (DMT) superfamily</fullName>
    </submittedName>
</protein>
<accession>A0A1M6V331</accession>
<evidence type="ECO:0000256" key="4">
    <source>
        <dbReference type="ARBA" id="ARBA00022692"/>
    </source>
</evidence>
<dbReference type="PANTHER" id="PTHR32322:SF18">
    <property type="entry name" value="S-ADENOSYLMETHIONINE_S-ADENOSYLHOMOCYSTEINE TRANSPORTER"/>
    <property type="match status" value="1"/>
</dbReference>
<dbReference type="InterPro" id="IPR037185">
    <property type="entry name" value="EmrE-like"/>
</dbReference>
<evidence type="ECO:0000256" key="1">
    <source>
        <dbReference type="ARBA" id="ARBA00004651"/>
    </source>
</evidence>
<proteinExistence type="inferred from homology"/>
<evidence type="ECO:0000256" key="5">
    <source>
        <dbReference type="ARBA" id="ARBA00022989"/>
    </source>
</evidence>
<dbReference type="STRING" id="1121950.SAMN02745243_03670"/>
<evidence type="ECO:0000259" key="8">
    <source>
        <dbReference type="Pfam" id="PF00892"/>
    </source>
</evidence>
<evidence type="ECO:0000313" key="9">
    <source>
        <dbReference type="EMBL" id="SHK75706.1"/>
    </source>
</evidence>
<dbReference type="InterPro" id="IPR050638">
    <property type="entry name" value="AA-Vitamin_Transporters"/>
</dbReference>
<dbReference type="InterPro" id="IPR000620">
    <property type="entry name" value="EamA_dom"/>
</dbReference>
<dbReference type="EMBL" id="FQZY01000082">
    <property type="protein sequence ID" value="SHK75706.1"/>
    <property type="molecule type" value="Genomic_DNA"/>
</dbReference>
<feature type="transmembrane region" description="Helical" evidence="7">
    <location>
        <begin position="97"/>
        <end position="117"/>
    </location>
</feature>
<keyword evidence="4 7" id="KW-0812">Transmembrane</keyword>
<feature type="transmembrane region" description="Helical" evidence="7">
    <location>
        <begin position="219"/>
        <end position="239"/>
    </location>
</feature>
<feature type="domain" description="EamA" evidence="8">
    <location>
        <begin position="9"/>
        <end position="141"/>
    </location>
</feature>
<dbReference type="SUPFAM" id="SSF103481">
    <property type="entry name" value="Multidrug resistance efflux transporter EmrE"/>
    <property type="match status" value="2"/>
</dbReference>
<feature type="transmembrane region" description="Helical" evidence="7">
    <location>
        <begin position="251"/>
        <end position="268"/>
    </location>
</feature>
<gene>
    <name evidence="9" type="ORF">SAMN02745243_03670</name>
</gene>
<reference evidence="9 10" key="1">
    <citation type="submission" date="2016-11" db="EMBL/GenBank/DDBJ databases">
        <authorList>
            <person name="Jaros S."/>
            <person name="Januszkiewicz K."/>
            <person name="Wedrychowicz H."/>
        </authorList>
    </citation>
    <scope>NUCLEOTIDE SEQUENCE [LARGE SCALE GENOMIC DNA]</scope>
    <source>
        <strain evidence="9 10">DSM 15480</strain>
    </source>
</reference>
<evidence type="ECO:0000256" key="6">
    <source>
        <dbReference type="ARBA" id="ARBA00023136"/>
    </source>
</evidence>
<feature type="domain" description="EamA" evidence="8">
    <location>
        <begin position="153"/>
        <end position="289"/>
    </location>
</feature>
<feature type="transmembrane region" description="Helical" evidence="7">
    <location>
        <begin position="124"/>
        <end position="142"/>
    </location>
</feature>
<evidence type="ECO:0000256" key="7">
    <source>
        <dbReference type="SAM" id="Phobius"/>
    </source>
</evidence>
<keyword evidence="3" id="KW-1003">Cell membrane</keyword>
<dbReference type="Proteomes" id="UP000184301">
    <property type="component" value="Unassembled WGS sequence"/>
</dbReference>